<protein>
    <submittedName>
        <fullName evidence="2">Uncharacterized protein</fullName>
    </submittedName>
</protein>
<feature type="compositionally biased region" description="Low complexity" evidence="1">
    <location>
        <begin position="362"/>
        <end position="378"/>
    </location>
</feature>
<evidence type="ECO:0000313" key="3">
    <source>
        <dbReference type="Proteomes" id="UP000005239"/>
    </source>
</evidence>
<organism evidence="2 3">
    <name type="scientific">Pristionchus pacificus</name>
    <name type="common">Parasitic nematode worm</name>
    <dbReference type="NCBI Taxonomy" id="54126"/>
    <lineage>
        <taxon>Eukaryota</taxon>
        <taxon>Metazoa</taxon>
        <taxon>Ecdysozoa</taxon>
        <taxon>Nematoda</taxon>
        <taxon>Chromadorea</taxon>
        <taxon>Rhabditida</taxon>
        <taxon>Rhabditina</taxon>
        <taxon>Diplogasteromorpha</taxon>
        <taxon>Diplogasteroidea</taxon>
        <taxon>Neodiplogasteridae</taxon>
        <taxon>Pristionchus</taxon>
    </lineage>
</organism>
<name>A0A8R1YSW9_PRIPA</name>
<feature type="compositionally biased region" description="Low complexity" evidence="1">
    <location>
        <begin position="494"/>
        <end position="511"/>
    </location>
</feature>
<feature type="region of interest" description="Disordered" evidence="1">
    <location>
        <begin position="362"/>
        <end position="387"/>
    </location>
</feature>
<feature type="region of interest" description="Disordered" evidence="1">
    <location>
        <begin position="532"/>
        <end position="617"/>
    </location>
</feature>
<dbReference type="EnsemblMetazoa" id="PPA37242a.1">
    <property type="protein sequence ID" value="PPA37242a.1"/>
    <property type="gene ID" value="WBGene00275611"/>
</dbReference>
<feature type="compositionally biased region" description="Basic residues" evidence="1">
    <location>
        <begin position="70"/>
        <end position="81"/>
    </location>
</feature>
<feature type="region of interest" description="Disordered" evidence="1">
    <location>
        <begin position="1"/>
        <end position="120"/>
    </location>
</feature>
<feature type="compositionally biased region" description="Low complexity" evidence="1">
    <location>
        <begin position="55"/>
        <end position="69"/>
    </location>
</feature>
<evidence type="ECO:0000256" key="1">
    <source>
        <dbReference type="SAM" id="MobiDB-lite"/>
    </source>
</evidence>
<feature type="compositionally biased region" description="Low complexity" evidence="1">
    <location>
        <begin position="547"/>
        <end position="578"/>
    </location>
</feature>
<reference evidence="3" key="1">
    <citation type="journal article" date="2008" name="Nat. Genet.">
        <title>The Pristionchus pacificus genome provides a unique perspective on nematode lifestyle and parasitism.</title>
        <authorList>
            <person name="Dieterich C."/>
            <person name="Clifton S.W."/>
            <person name="Schuster L.N."/>
            <person name="Chinwalla A."/>
            <person name="Delehaunty K."/>
            <person name="Dinkelacker I."/>
            <person name="Fulton L."/>
            <person name="Fulton R."/>
            <person name="Godfrey J."/>
            <person name="Minx P."/>
            <person name="Mitreva M."/>
            <person name="Roeseler W."/>
            <person name="Tian H."/>
            <person name="Witte H."/>
            <person name="Yang S.P."/>
            <person name="Wilson R.K."/>
            <person name="Sommer R.J."/>
        </authorList>
    </citation>
    <scope>NUCLEOTIDE SEQUENCE [LARGE SCALE GENOMIC DNA]</scope>
    <source>
        <strain evidence="3">PS312</strain>
    </source>
</reference>
<feature type="region of interest" description="Disordered" evidence="1">
    <location>
        <begin position="449"/>
        <end position="511"/>
    </location>
</feature>
<reference evidence="2" key="2">
    <citation type="submission" date="2022-06" db="UniProtKB">
        <authorList>
            <consortium name="EnsemblMetazoa"/>
        </authorList>
    </citation>
    <scope>IDENTIFICATION</scope>
    <source>
        <strain evidence="2">PS312</strain>
    </source>
</reference>
<feature type="compositionally biased region" description="Basic residues" evidence="1">
    <location>
        <begin position="596"/>
        <end position="605"/>
    </location>
</feature>
<dbReference type="AlphaFoldDB" id="A0A8R1YSW9"/>
<evidence type="ECO:0000313" key="2">
    <source>
        <dbReference type="EnsemblMetazoa" id="PPA37242a.1"/>
    </source>
</evidence>
<dbReference type="Proteomes" id="UP000005239">
    <property type="component" value="Unassembled WGS sequence"/>
</dbReference>
<gene>
    <name evidence="2" type="primary">WBGene00275611</name>
</gene>
<feature type="compositionally biased region" description="Basic and acidic residues" evidence="1">
    <location>
        <begin position="606"/>
        <end position="617"/>
    </location>
</feature>
<accession>A0A8R1YSW9</accession>
<sequence>MRSSSSSSSRARPKVKDGFLLGPRIYNDTTDDANTDRTANQSFADHSSPVPEIDSINFRSTNSTSSSGSSKKKSILKKSRSKAPQTPKRSKPLEENSDEAAQQQREADLRREKSDYEKRRRDKLVELAKRAEQDQEKLMLQRTIAEQEAREIEKSLGMDEDFRKKSMAKMKGQIDGMGWRTNREVRDVRRELEEWKQKTAVSGELAARVDTVEQRVAWLEQADAERKKTMEQVEKNWADFGRLKTQSMALEVTQIKNRRGAAHLARIPKDVAEGTSKNLYKLCADLNRLTFHLNSKSPLISLVDEALILAEAIAPLFGAKDEFFDSREATSTTNVSLSNESIASSTGTSSSAVVDRTIGLSSSSANSSAESSKSPSKKLTAPVRSSLRRVGKNPVSVSIPPLSKFVPNYSLREHLFIDAPSLREKSSNYYSDKEFISLSKEAANCEPTPIVPQSAPVEAPATPGPAPPMEPPAAPVAVPPPVAPVATPLPAPDAPLAAPEVVSSPAPVEAPAAAVPTVAAPELPVEAPADVAAAAAAPVAAPPPTAAPAAAVPEQQPAAPIEAPAAAAAEVAPQPDAPSAASVSISDSERTSQTDKKKKKGSSRRSSKESNEEPKIE</sequence>
<proteinExistence type="predicted"/>
<feature type="compositionally biased region" description="Pro residues" evidence="1">
    <location>
        <begin position="462"/>
        <end position="493"/>
    </location>
</feature>
<keyword evidence="3" id="KW-1185">Reference proteome</keyword>
<feature type="compositionally biased region" description="Basic and acidic residues" evidence="1">
    <location>
        <begin position="105"/>
        <end position="120"/>
    </location>
</feature>